<organism evidence="1 2">
    <name type="scientific">Periplaneta americana</name>
    <name type="common">American cockroach</name>
    <name type="synonym">Blatta americana</name>
    <dbReference type="NCBI Taxonomy" id="6978"/>
    <lineage>
        <taxon>Eukaryota</taxon>
        <taxon>Metazoa</taxon>
        <taxon>Ecdysozoa</taxon>
        <taxon>Arthropoda</taxon>
        <taxon>Hexapoda</taxon>
        <taxon>Insecta</taxon>
        <taxon>Pterygota</taxon>
        <taxon>Neoptera</taxon>
        <taxon>Polyneoptera</taxon>
        <taxon>Dictyoptera</taxon>
        <taxon>Blattodea</taxon>
        <taxon>Blattoidea</taxon>
        <taxon>Blattidae</taxon>
        <taxon>Blattinae</taxon>
        <taxon>Periplaneta</taxon>
    </lineage>
</organism>
<protein>
    <submittedName>
        <fullName evidence="1">Uncharacterized protein</fullName>
    </submittedName>
</protein>
<accession>A0ABQ8TX87</accession>
<keyword evidence="2" id="KW-1185">Reference proteome</keyword>
<proteinExistence type="predicted"/>
<dbReference type="Proteomes" id="UP001148838">
    <property type="component" value="Unassembled WGS sequence"/>
</dbReference>
<comment type="caution">
    <text evidence="1">The sequence shown here is derived from an EMBL/GenBank/DDBJ whole genome shotgun (WGS) entry which is preliminary data.</text>
</comment>
<evidence type="ECO:0000313" key="2">
    <source>
        <dbReference type="Proteomes" id="UP001148838"/>
    </source>
</evidence>
<name>A0ABQ8TX87_PERAM</name>
<evidence type="ECO:0000313" key="1">
    <source>
        <dbReference type="EMBL" id="KAJ4451331.1"/>
    </source>
</evidence>
<sequence>MAGLCEGGNEPPDSLKAITIMPWYERKISQPRAGFEPVTSCTQLVERLTGVQEGAVGEIILSPEQRVELVSYCSVRTITREAANEFHLRHPGIPKLLYQNVAKLLHKFKTTFSVFDKKGNGRPKSTTDVQHSIDMIAKMTLQKRTHELNSIEFTGGGHYGPALRPVAVYALTLYSRIPKPTPADYTKVRCVPRGQREPKAMIHALYNPSLSNACLQVYSYRSLLEKVEWGVKG</sequence>
<reference evidence="1 2" key="1">
    <citation type="journal article" date="2022" name="Allergy">
        <title>Genome assembly and annotation of Periplaneta americana reveal a comprehensive cockroach allergen profile.</title>
        <authorList>
            <person name="Wang L."/>
            <person name="Xiong Q."/>
            <person name="Saelim N."/>
            <person name="Wang L."/>
            <person name="Nong W."/>
            <person name="Wan A.T."/>
            <person name="Shi M."/>
            <person name="Liu X."/>
            <person name="Cao Q."/>
            <person name="Hui J.H.L."/>
            <person name="Sookrung N."/>
            <person name="Leung T.F."/>
            <person name="Tungtrongchitr A."/>
            <person name="Tsui S.K.W."/>
        </authorList>
    </citation>
    <scope>NUCLEOTIDE SEQUENCE [LARGE SCALE GENOMIC DNA]</scope>
    <source>
        <strain evidence="1">PWHHKU_190912</strain>
    </source>
</reference>
<gene>
    <name evidence="1" type="ORF">ANN_02793</name>
</gene>
<dbReference type="EMBL" id="JAJSOF020000001">
    <property type="protein sequence ID" value="KAJ4451331.1"/>
    <property type="molecule type" value="Genomic_DNA"/>
</dbReference>